<dbReference type="Pfam" id="PF00117">
    <property type="entry name" value="GATase"/>
    <property type="match status" value="1"/>
</dbReference>
<proteinExistence type="predicted"/>
<dbReference type="EC" id="4.1.3.27" evidence="1"/>
<dbReference type="InterPro" id="IPR029062">
    <property type="entry name" value="Class_I_gatase-like"/>
</dbReference>
<dbReference type="PANTHER" id="PTHR11236">
    <property type="entry name" value="AMINOBENZOATE/ANTHRANILATE SYNTHASE"/>
    <property type="match status" value="1"/>
</dbReference>
<dbReference type="PROSITE" id="PS51273">
    <property type="entry name" value="GATASE_TYPE_1"/>
    <property type="match status" value="1"/>
</dbReference>
<reference evidence="7" key="1">
    <citation type="submission" date="2021-01" db="EMBL/GenBank/DDBJ databases">
        <title>Whole genome shotgun sequence of Dactylosporangium siamense NBRC 106093.</title>
        <authorList>
            <person name="Komaki H."/>
            <person name="Tamura T."/>
        </authorList>
    </citation>
    <scope>NUCLEOTIDE SEQUENCE</scope>
    <source>
        <strain evidence="7">NBRC 106093</strain>
    </source>
</reference>
<evidence type="ECO:0000313" key="8">
    <source>
        <dbReference type="Proteomes" id="UP000660611"/>
    </source>
</evidence>
<evidence type="ECO:0000259" key="6">
    <source>
        <dbReference type="Pfam" id="PF00425"/>
    </source>
</evidence>
<organism evidence="7 8">
    <name type="scientific">Dactylosporangium siamense</name>
    <dbReference type="NCBI Taxonomy" id="685454"/>
    <lineage>
        <taxon>Bacteria</taxon>
        <taxon>Bacillati</taxon>
        <taxon>Actinomycetota</taxon>
        <taxon>Actinomycetes</taxon>
        <taxon>Micromonosporales</taxon>
        <taxon>Micromonosporaceae</taxon>
        <taxon>Dactylosporangium</taxon>
    </lineage>
</organism>
<dbReference type="Pfam" id="PF00425">
    <property type="entry name" value="Chorismate_bind"/>
    <property type="match status" value="1"/>
</dbReference>
<dbReference type="SUPFAM" id="SSF52317">
    <property type="entry name" value="Class I glutamine amidotransferase-like"/>
    <property type="match status" value="1"/>
</dbReference>
<dbReference type="InterPro" id="IPR019999">
    <property type="entry name" value="Anth_synth_I-like"/>
</dbReference>
<dbReference type="GO" id="GO:0004049">
    <property type="term" value="F:anthranilate synthase activity"/>
    <property type="evidence" value="ECO:0007669"/>
    <property type="project" value="UniProtKB-EC"/>
</dbReference>
<gene>
    <name evidence="7" type="primary">phzE1</name>
    <name evidence="7" type="ORF">Dsi01nite_006650</name>
</gene>
<keyword evidence="8" id="KW-1185">Reference proteome</keyword>
<feature type="domain" description="Chorismate-utilising enzyme C-terminal" evidence="6">
    <location>
        <begin position="147"/>
        <end position="403"/>
    </location>
</feature>
<dbReference type="Gene3D" id="3.40.50.880">
    <property type="match status" value="1"/>
</dbReference>
<dbReference type="PRINTS" id="PR00097">
    <property type="entry name" value="ANTSNTHASEII"/>
</dbReference>
<dbReference type="InterPro" id="IPR017926">
    <property type="entry name" value="GATASE"/>
</dbReference>
<comment type="caution">
    <text evidence="7">The sequence shown here is derived from an EMBL/GenBank/DDBJ whole genome shotgun (WGS) entry which is preliminary data.</text>
</comment>
<dbReference type="PANTHER" id="PTHR11236:SF49">
    <property type="entry name" value="ANTHRANILATE SYNTHASE COMPONENT 1"/>
    <property type="match status" value="1"/>
</dbReference>
<dbReference type="AlphaFoldDB" id="A0A919U4X5"/>
<evidence type="ECO:0000256" key="2">
    <source>
        <dbReference type="ARBA" id="ARBA00022962"/>
    </source>
</evidence>
<dbReference type="SUPFAM" id="SSF56322">
    <property type="entry name" value="ADC synthase"/>
    <property type="match status" value="1"/>
</dbReference>
<protein>
    <recommendedName>
        <fullName evidence="1">anthranilate synthase</fullName>
        <ecNumber evidence="1">4.1.3.27</ecNumber>
    </recommendedName>
</protein>
<keyword evidence="2" id="KW-0315">Glutamine amidotransferase</keyword>
<evidence type="ECO:0000256" key="3">
    <source>
        <dbReference type="ARBA" id="ARBA00023239"/>
    </source>
</evidence>
<dbReference type="InterPro" id="IPR006221">
    <property type="entry name" value="TrpG/PapA_dom"/>
</dbReference>
<evidence type="ECO:0000256" key="4">
    <source>
        <dbReference type="ARBA" id="ARBA00047683"/>
    </source>
</evidence>
<dbReference type="Gene3D" id="3.60.120.10">
    <property type="entry name" value="Anthranilate synthase"/>
    <property type="match status" value="1"/>
</dbReference>
<dbReference type="GO" id="GO:0000162">
    <property type="term" value="P:L-tryptophan biosynthetic process"/>
    <property type="evidence" value="ECO:0007669"/>
    <property type="project" value="TreeGrafter"/>
</dbReference>
<dbReference type="EMBL" id="BONQ01000015">
    <property type="protein sequence ID" value="GIG42624.1"/>
    <property type="molecule type" value="Genomic_DNA"/>
</dbReference>
<sequence>MACPWWPTRAGSGRGRSGADTIGAMTSPGDALLTAVIGARAAAYALIHRPGISPGTLEVLVGAPVTAGSLAEVPLPPLAAATRPDVLAVVPYRQIGARGLTCVDDGAPLVAIQVRRHATVRLDRAVRLLPRDPARLGPGGFDLDDGAYEAAVRAVLAREIGRGTGSNFVLSRTFHSRLGGAADRQALAAFRRLLRSEQGSYWTFLVHWEGRTLLGASPECQVGLDGGVATMNPVSGTYRHPAGGPTPGGLRRFLADGKETDELFMVVDEELKMMADICDGAARLRGPRLRPMSRLTHTEYLIEGATRLDPRQLLGRTMPAPTVTGSPVTAAARVVAEHEGTGRGYYGGAVALFGQRAGRRTLDAALLIRTADVRADRRLSVRVGATLVRHSDPAAEAAETWTKAASLLRAFGHEVAARGPAVRTPAFRWSLRSGRTARMLSARNEGLSRFWRGSPDPPARPWHDGLRGRRLLILDAEDDFTAMLATMARTLGVAVELRPVQSMLTWAGGPPDVVLLGPGPGDPRDRTDPRIAALRDTARDLLAGDVPFLAVCLGHQVVCDALGLPIRRLPVPAQGVRREVPVFGRAERVGFYNTFTATSAADRLRCPVTSRPVRVSRDPRTGAVHALEGHGMRSVQFHVESVLTENGLDILGRMLAAVLSESNDARPPSAGDRRVTGRQP</sequence>
<evidence type="ECO:0000259" key="5">
    <source>
        <dbReference type="Pfam" id="PF00117"/>
    </source>
</evidence>
<name>A0A919U4X5_9ACTN</name>
<dbReference type="PRINTS" id="PR00099">
    <property type="entry name" value="CPSGATASE"/>
</dbReference>
<dbReference type="PRINTS" id="PR00096">
    <property type="entry name" value="GATASE"/>
</dbReference>
<feature type="domain" description="Glutamine amidotransferase" evidence="5">
    <location>
        <begin position="472"/>
        <end position="653"/>
    </location>
</feature>
<dbReference type="CDD" id="cd01743">
    <property type="entry name" value="GATase1_Anthranilate_Synthase"/>
    <property type="match status" value="1"/>
</dbReference>
<accession>A0A919U4X5</accession>
<evidence type="ECO:0000313" key="7">
    <source>
        <dbReference type="EMBL" id="GIG42624.1"/>
    </source>
</evidence>
<dbReference type="InterPro" id="IPR005801">
    <property type="entry name" value="ADC_synthase"/>
</dbReference>
<evidence type="ECO:0000256" key="1">
    <source>
        <dbReference type="ARBA" id="ARBA00012266"/>
    </source>
</evidence>
<keyword evidence="3" id="KW-0456">Lyase</keyword>
<dbReference type="Proteomes" id="UP000660611">
    <property type="component" value="Unassembled WGS sequence"/>
</dbReference>
<dbReference type="InterPro" id="IPR015890">
    <property type="entry name" value="Chorismate_C"/>
</dbReference>
<comment type="catalytic activity">
    <reaction evidence="4">
        <text>chorismate + L-glutamine = anthranilate + pyruvate + L-glutamate + H(+)</text>
        <dbReference type="Rhea" id="RHEA:21732"/>
        <dbReference type="ChEBI" id="CHEBI:15361"/>
        <dbReference type="ChEBI" id="CHEBI:15378"/>
        <dbReference type="ChEBI" id="CHEBI:16567"/>
        <dbReference type="ChEBI" id="CHEBI:29748"/>
        <dbReference type="ChEBI" id="CHEBI:29985"/>
        <dbReference type="ChEBI" id="CHEBI:58359"/>
        <dbReference type="EC" id="4.1.3.27"/>
    </reaction>
</comment>